<evidence type="ECO:0000256" key="1">
    <source>
        <dbReference type="ARBA" id="ARBA00008007"/>
    </source>
</evidence>
<gene>
    <name evidence="2" type="ORF">P8V03_05875</name>
</gene>
<comment type="caution">
    <text evidence="2">The sequence shown here is derived from an EMBL/GenBank/DDBJ whole genome shotgun (WGS) entry which is preliminary data.</text>
</comment>
<dbReference type="InterPro" id="IPR029057">
    <property type="entry name" value="PRTase-like"/>
</dbReference>
<dbReference type="SUPFAM" id="SSF53271">
    <property type="entry name" value="PRTase-like"/>
    <property type="match status" value="1"/>
</dbReference>
<organism evidence="2 3">
    <name type="scientific">Clostridium tanneri</name>
    <dbReference type="NCBI Taxonomy" id="3037988"/>
    <lineage>
        <taxon>Bacteria</taxon>
        <taxon>Bacillati</taxon>
        <taxon>Bacillota</taxon>
        <taxon>Clostridia</taxon>
        <taxon>Eubacteriales</taxon>
        <taxon>Clostridiaceae</taxon>
        <taxon>Clostridium</taxon>
    </lineage>
</organism>
<accession>A0ABU4JRB3</accession>
<comment type="similarity">
    <text evidence="1">Belongs to the ComF/GntX family.</text>
</comment>
<proteinExistence type="inferred from homology"/>
<dbReference type="RefSeq" id="WP_318797205.1">
    <property type="nucleotide sequence ID" value="NZ_JARUJP010000005.1"/>
</dbReference>
<protein>
    <submittedName>
        <fullName evidence="2">ComF family protein</fullName>
    </submittedName>
</protein>
<keyword evidence="3" id="KW-1185">Reference proteome</keyword>
<dbReference type="InterPro" id="IPR000836">
    <property type="entry name" value="PRTase_dom"/>
</dbReference>
<dbReference type="InterPro" id="IPR051910">
    <property type="entry name" value="ComF/GntX_DNA_util-trans"/>
</dbReference>
<dbReference type="EMBL" id="JARUJP010000005">
    <property type="protein sequence ID" value="MDW8800679.1"/>
    <property type="molecule type" value="Genomic_DNA"/>
</dbReference>
<dbReference type="CDD" id="cd06223">
    <property type="entry name" value="PRTases_typeI"/>
    <property type="match status" value="1"/>
</dbReference>
<sequence>MGNGIVKNLRFLWDCVLQVIYSTDENCVLCGQDLFGEGFMCNDCEERIRFCEDAFQVERHGTSFNCYSISYYSGGMMELVLMLKYKSNFRAGETIANYMIKRIEKEKIEFDAVTYIPMSKKSLKKRGYNQSKYLAKTIGDALNKPLVSYLCKIKDTKDQIGLSGNERWNNVQESFDVIDKINVKNKNILLVDDVITTGATAFSCADQLMKKGAKKITILTAAKSKV</sequence>
<reference evidence="2 3" key="1">
    <citation type="submission" date="2023-04" db="EMBL/GenBank/DDBJ databases">
        <title>Clostridium tannerae sp. nov., isolated from the fecal material of an alpaca.</title>
        <authorList>
            <person name="Miller S."/>
            <person name="Hendry M."/>
            <person name="King J."/>
            <person name="Sankaranarayanan K."/>
            <person name="Lawson P.A."/>
        </authorList>
    </citation>
    <scope>NUCLEOTIDE SEQUENCE [LARGE SCALE GENOMIC DNA]</scope>
    <source>
        <strain evidence="2 3">A1-XYC3</strain>
    </source>
</reference>
<dbReference type="PANTHER" id="PTHR47505">
    <property type="entry name" value="DNA UTILIZATION PROTEIN YHGH"/>
    <property type="match status" value="1"/>
</dbReference>
<evidence type="ECO:0000313" key="2">
    <source>
        <dbReference type="EMBL" id="MDW8800679.1"/>
    </source>
</evidence>
<dbReference type="Gene3D" id="3.40.50.2020">
    <property type="match status" value="1"/>
</dbReference>
<name>A0ABU4JRB3_9CLOT</name>
<dbReference type="PANTHER" id="PTHR47505:SF1">
    <property type="entry name" value="DNA UTILIZATION PROTEIN YHGH"/>
    <property type="match status" value="1"/>
</dbReference>
<evidence type="ECO:0000313" key="3">
    <source>
        <dbReference type="Proteomes" id="UP001281656"/>
    </source>
</evidence>
<dbReference type="Proteomes" id="UP001281656">
    <property type="component" value="Unassembled WGS sequence"/>
</dbReference>